<proteinExistence type="predicted"/>
<keyword evidence="1" id="KW-0472">Membrane</keyword>
<dbReference type="AlphaFoldDB" id="A0A0C1ZT67"/>
<keyword evidence="1" id="KW-0812">Transmembrane</keyword>
<reference evidence="2 3" key="1">
    <citation type="submission" date="2014-12" db="EMBL/GenBank/DDBJ databases">
        <title>Genome assembly of Enhygromyxa salina DSM 15201.</title>
        <authorList>
            <person name="Sharma G."/>
            <person name="Subramanian S."/>
        </authorList>
    </citation>
    <scope>NUCLEOTIDE SEQUENCE [LARGE SCALE GENOMIC DNA]</scope>
    <source>
        <strain evidence="2 3">DSM 15201</strain>
    </source>
</reference>
<accession>A0A0C1ZT67</accession>
<feature type="transmembrane region" description="Helical" evidence="1">
    <location>
        <begin position="41"/>
        <end position="61"/>
    </location>
</feature>
<dbReference type="RefSeq" id="WP_165703968.1">
    <property type="nucleotide sequence ID" value="NZ_JMCC02000077.1"/>
</dbReference>
<evidence type="ECO:0000256" key="1">
    <source>
        <dbReference type="SAM" id="Phobius"/>
    </source>
</evidence>
<comment type="caution">
    <text evidence="2">The sequence shown here is derived from an EMBL/GenBank/DDBJ whole genome shotgun (WGS) entry which is preliminary data.</text>
</comment>
<dbReference type="EMBL" id="JMCC02000077">
    <property type="protein sequence ID" value="KIG14203.1"/>
    <property type="molecule type" value="Genomic_DNA"/>
</dbReference>
<name>A0A0C1ZT67_9BACT</name>
<keyword evidence="1" id="KW-1133">Transmembrane helix</keyword>
<evidence type="ECO:0000313" key="3">
    <source>
        <dbReference type="Proteomes" id="UP000031599"/>
    </source>
</evidence>
<sequence>MEASAEACAWADVSAAETSAPKHACTLRLLEQTRRNDKLEVTVLIAGLILLILVGLGFAWTRRQSPVIDES</sequence>
<dbReference type="Proteomes" id="UP000031599">
    <property type="component" value="Unassembled WGS sequence"/>
</dbReference>
<organism evidence="2 3">
    <name type="scientific">Enhygromyxa salina</name>
    <dbReference type="NCBI Taxonomy" id="215803"/>
    <lineage>
        <taxon>Bacteria</taxon>
        <taxon>Pseudomonadati</taxon>
        <taxon>Myxococcota</taxon>
        <taxon>Polyangia</taxon>
        <taxon>Nannocystales</taxon>
        <taxon>Nannocystaceae</taxon>
        <taxon>Enhygromyxa</taxon>
    </lineage>
</organism>
<gene>
    <name evidence="2" type="ORF">DB30_07061</name>
</gene>
<protein>
    <submittedName>
        <fullName evidence="2">Uncharacterized protein</fullName>
    </submittedName>
</protein>
<evidence type="ECO:0000313" key="2">
    <source>
        <dbReference type="EMBL" id="KIG14203.1"/>
    </source>
</evidence>